<dbReference type="EMBL" id="BBSA01000001">
    <property type="protein sequence ID" value="GAM60416.1"/>
    <property type="molecule type" value="Genomic_DNA"/>
</dbReference>
<comment type="caution">
    <text evidence="2">The sequence shown here is derived from an EMBL/GenBank/DDBJ whole genome shotgun (WGS) entry which is preliminary data.</text>
</comment>
<evidence type="ECO:0000256" key="1">
    <source>
        <dbReference type="SAM" id="Phobius"/>
    </source>
</evidence>
<dbReference type="Gene3D" id="3.30.70.1430">
    <property type="entry name" value="Multidrug efflux transporter AcrB pore domain"/>
    <property type="match status" value="1"/>
</dbReference>
<sequence>MNIADYSIKNRVISWMFIVILAIGGISAFGNLGRLEDPAFTIKDAMVIATYPGATTLESKKSSLTR</sequence>
<keyword evidence="1" id="KW-0812">Transmembrane</keyword>
<dbReference type="AlphaFoldDB" id="A0A0B8P2J6"/>
<organism evidence="2 3">
    <name type="scientific">Vibrio ishigakensis</name>
    <dbReference type="NCBI Taxonomy" id="1481914"/>
    <lineage>
        <taxon>Bacteria</taxon>
        <taxon>Pseudomonadati</taxon>
        <taxon>Pseudomonadota</taxon>
        <taxon>Gammaproteobacteria</taxon>
        <taxon>Vibrionales</taxon>
        <taxon>Vibrionaceae</taxon>
        <taxon>Vibrio</taxon>
    </lineage>
</organism>
<gene>
    <name evidence="2" type="ORF">JCM19232_749</name>
</gene>
<proteinExistence type="predicted"/>
<dbReference type="Proteomes" id="UP000031670">
    <property type="component" value="Unassembled WGS sequence"/>
</dbReference>
<protein>
    <submittedName>
        <fullName evidence="2">Acriflavin resistance protein</fullName>
    </submittedName>
</protein>
<evidence type="ECO:0000313" key="3">
    <source>
        <dbReference type="Proteomes" id="UP000031670"/>
    </source>
</evidence>
<feature type="transmembrane region" description="Helical" evidence="1">
    <location>
        <begin position="12"/>
        <end position="30"/>
    </location>
</feature>
<reference evidence="2 3" key="2">
    <citation type="submission" date="2015-01" db="EMBL/GenBank/DDBJ databases">
        <authorList>
            <consortium name="NBRP consortium"/>
            <person name="Sawabe T."/>
            <person name="Meirelles P."/>
            <person name="Feng G."/>
            <person name="Sayaka M."/>
            <person name="Hattori M."/>
            <person name="Ohkuma M."/>
        </authorList>
    </citation>
    <scope>NUCLEOTIDE SEQUENCE [LARGE SCALE GENOMIC DNA]</scope>
    <source>
        <strain evidence="2 3">JCM19232</strain>
    </source>
</reference>
<dbReference type="Gene3D" id="1.20.1640.10">
    <property type="entry name" value="Multidrug efflux transporter AcrB transmembrane domain"/>
    <property type="match status" value="1"/>
</dbReference>
<accession>A0A0B8P2J6</accession>
<evidence type="ECO:0000313" key="2">
    <source>
        <dbReference type="EMBL" id="GAM60416.1"/>
    </source>
</evidence>
<name>A0A0B8P2J6_9VIBR</name>
<reference evidence="2 3" key="1">
    <citation type="submission" date="2015-01" db="EMBL/GenBank/DDBJ databases">
        <title>Vibrio sp. C5 JCM 19232 whole genome shotgun sequence.</title>
        <authorList>
            <person name="Sawabe T."/>
            <person name="Meirelles P."/>
            <person name="Feng G."/>
            <person name="Sayaka M."/>
            <person name="Hattori M."/>
            <person name="Ohkuma M."/>
        </authorList>
    </citation>
    <scope>NUCLEOTIDE SEQUENCE [LARGE SCALE GENOMIC DNA]</scope>
    <source>
        <strain evidence="2 3">JCM19232</strain>
    </source>
</reference>
<keyword evidence="1" id="KW-1133">Transmembrane helix</keyword>
<keyword evidence="1" id="KW-0472">Membrane</keyword>